<proteinExistence type="predicted"/>
<dbReference type="Proteomes" id="UP000193944">
    <property type="component" value="Unassembled WGS sequence"/>
</dbReference>
<protein>
    <recommendedName>
        <fullName evidence="1">Peptidase M13 N-terminal domain-containing protein</fullName>
    </recommendedName>
</protein>
<evidence type="ECO:0000313" key="2">
    <source>
        <dbReference type="EMBL" id="ORX64698.1"/>
    </source>
</evidence>
<dbReference type="Pfam" id="PF05649">
    <property type="entry name" value="Peptidase_M13_N"/>
    <property type="match status" value="1"/>
</dbReference>
<keyword evidence="3" id="KW-1185">Reference proteome</keyword>
<reference evidence="2 3" key="2">
    <citation type="submission" date="2016-08" db="EMBL/GenBank/DDBJ databases">
        <title>Pervasive Adenine N6-methylation of Active Genes in Fungi.</title>
        <authorList>
            <consortium name="DOE Joint Genome Institute"/>
            <person name="Mondo S.J."/>
            <person name="Dannebaum R.O."/>
            <person name="Kuo R.C."/>
            <person name="Labutti K."/>
            <person name="Haridas S."/>
            <person name="Kuo A."/>
            <person name="Salamov A."/>
            <person name="Ahrendt S.R."/>
            <person name="Lipzen A."/>
            <person name="Sullivan W."/>
            <person name="Andreopoulos W.B."/>
            <person name="Clum A."/>
            <person name="Lindquist E."/>
            <person name="Daum C."/>
            <person name="Ramamoorthy G.K."/>
            <person name="Gryganskyi A."/>
            <person name="Culley D."/>
            <person name="Magnuson J.K."/>
            <person name="James T.Y."/>
            <person name="O'Malley M.A."/>
            <person name="Stajich J.E."/>
            <person name="Spatafora J.W."/>
            <person name="Visel A."/>
            <person name="Grigoriev I.V."/>
        </authorList>
    </citation>
    <scope>NUCLEOTIDE SEQUENCE [LARGE SCALE GENOMIC DNA]</scope>
    <source>
        <strain evidence="2 3">S4</strain>
    </source>
</reference>
<evidence type="ECO:0000259" key="1">
    <source>
        <dbReference type="Pfam" id="PF05649"/>
    </source>
</evidence>
<dbReference type="EMBL" id="MCFG01000504">
    <property type="protein sequence ID" value="ORX64698.1"/>
    <property type="molecule type" value="Genomic_DNA"/>
</dbReference>
<gene>
    <name evidence="2" type="ORF">BCR32DRAFT_126167</name>
</gene>
<dbReference type="Gene3D" id="1.10.1380.10">
    <property type="entry name" value="Neutral endopeptidase , domain2"/>
    <property type="match status" value="1"/>
</dbReference>
<dbReference type="OrthoDB" id="6475849at2759"/>
<dbReference type="SUPFAM" id="SSF55486">
    <property type="entry name" value="Metalloproteases ('zincins'), catalytic domain"/>
    <property type="match status" value="1"/>
</dbReference>
<dbReference type="InterPro" id="IPR024079">
    <property type="entry name" value="MetalloPept_cat_dom_sf"/>
</dbReference>
<comment type="caution">
    <text evidence="2">The sequence shown here is derived from an EMBL/GenBank/DDBJ whole genome shotgun (WGS) entry which is preliminary data.</text>
</comment>
<organism evidence="2 3">
    <name type="scientific">Anaeromyces robustus</name>
    <dbReference type="NCBI Taxonomy" id="1754192"/>
    <lineage>
        <taxon>Eukaryota</taxon>
        <taxon>Fungi</taxon>
        <taxon>Fungi incertae sedis</taxon>
        <taxon>Chytridiomycota</taxon>
        <taxon>Chytridiomycota incertae sedis</taxon>
        <taxon>Neocallimastigomycetes</taxon>
        <taxon>Neocallimastigales</taxon>
        <taxon>Neocallimastigaceae</taxon>
        <taxon>Anaeromyces</taxon>
    </lineage>
</organism>
<evidence type="ECO:0000313" key="3">
    <source>
        <dbReference type="Proteomes" id="UP000193944"/>
    </source>
</evidence>
<dbReference type="Gene3D" id="3.40.390.10">
    <property type="entry name" value="Collagenase (Catalytic Domain)"/>
    <property type="match status" value="1"/>
</dbReference>
<sequence>MKTNEIPNGEDSINNFTSISKNNLNLITEILNSEYEPNTNLTEEQQKVDKNTFTQIQNLFKTCIDTDTIDAKGKEPLIKFLKELNINNKEADYT</sequence>
<reference evidence="2 3" key="1">
    <citation type="submission" date="2016-08" db="EMBL/GenBank/DDBJ databases">
        <title>A Parts List for Fungal Cellulosomes Revealed by Comparative Genomics.</title>
        <authorList>
            <consortium name="DOE Joint Genome Institute"/>
            <person name="Haitjema C.H."/>
            <person name="Gilmore S.P."/>
            <person name="Henske J.K."/>
            <person name="Solomon K.V."/>
            <person name="De Groot R."/>
            <person name="Kuo A."/>
            <person name="Mondo S.J."/>
            <person name="Salamov A.A."/>
            <person name="Labutti K."/>
            <person name="Zhao Z."/>
            <person name="Chiniquy J."/>
            <person name="Barry K."/>
            <person name="Brewer H.M."/>
            <person name="Purvine S.O."/>
            <person name="Wright A.T."/>
            <person name="Boxma B."/>
            <person name="Van Alen T."/>
            <person name="Hackstein J.H."/>
            <person name="Baker S.E."/>
            <person name="Grigoriev I.V."/>
            <person name="O'Malley M.A."/>
        </authorList>
    </citation>
    <scope>NUCLEOTIDE SEQUENCE [LARGE SCALE GENOMIC DNA]</scope>
    <source>
        <strain evidence="2 3">S4</strain>
    </source>
</reference>
<dbReference type="AlphaFoldDB" id="A0A1Y1VTT4"/>
<dbReference type="GO" id="GO:0008237">
    <property type="term" value="F:metallopeptidase activity"/>
    <property type="evidence" value="ECO:0007669"/>
    <property type="project" value="InterPro"/>
</dbReference>
<name>A0A1Y1VTT4_9FUNG</name>
<dbReference type="InterPro" id="IPR008753">
    <property type="entry name" value="Peptidase_M13_N"/>
</dbReference>
<dbReference type="GO" id="GO:0006508">
    <property type="term" value="P:proteolysis"/>
    <property type="evidence" value="ECO:0007669"/>
    <property type="project" value="InterPro"/>
</dbReference>
<accession>A0A1Y1VTT4</accession>
<feature type="domain" description="Peptidase M13 N-terminal" evidence="1">
    <location>
        <begin position="1"/>
        <end position="87"/>
    </location>
</feature>
<dbReference type="InterPro" id="IPR042089">
    <property type="entry name" value="Peptidase_M13_dom_2"/>
</dbReference>